<comment type="caution">
    <text evidence="1">The sequence shown here is derived from an EMBL/GenBank/DDBJ whole genome shotgun (WGS) entry which is preliminary data.</text>
</comment>
<dbReference type="EMBL" id="BNAW01000032">
    <property type="protein sequence ID" value="GHG31371.1"/>
    <property type="molecule type" value="Genomic_DNA"/>
</dbReference>
<accession>A0ABQ3KKV5</accession>
<protein>
    <submittedName>
        <fullName evidence="1">Uncharacterized protein</fullName>
    </submittedName>
</protein>
<reference evidence="2" key="1">
    <citation type="journal article" date="2019" name="Int. J. Syst. Evol. Microbiol.">
        <title>The Global Catalogue of Microorganisms (GCM) 10K type strain sequencing project: providing services to taxonomists for standard genome sequencing and annotation.</title>
        <authorList>
            <consortium name="The Broad Institute Genomics Platform"/>
            <consortium name="The Broad Institute Genome Sequencing Center for Infectious Disease"/>
            <person name="Wu L."/>
            <person name="Ma J."/>
        </authorList>
    </citation>
    <scope>NUCLEOTIDE SEQUENCE [LARGE SCALE GENOMIC DNA]</scope>
    <source>
        <strain evidence="2">CGMCC 4.7680</strain>
    </source>
</reference>
<name>A0ABQ3KKV5_9PSEU</name>
<sequence length="115" mass="13220">MRQLAIDRGYDGRAWGHNSTYDLNESAFFWLRGGLQLASGEIVCDLLVGQVDFKNYEMNGTSSPRGISIKRHVLHVHRDDWRKLRRASRKDKIFAFLTLEQSVPLDLDELTNDLG</sequence>
<evidence type="ECO:0000313" key="2">
    <source>
        <dbReference type="Proteomes" id="UP000649955"/>
    </source>
</evidence>
<organism evidence="1 2">
    <name type="scientific">Amycolatopsis bullii</name>
    <dbReference type="NCBI Taxonomy" id="941987"/>
    <lineage>
        <taxon>Bacteria</taxon>
        <taxon>Bacillati</taxon>
        <taxon>Actinomycetota</taxon>
        <taxon>Actinomycetes</taxon>
        <taxon>Pseudonocardiales</taxon>
        <taxon>Pseudonocardiaceae</taxon>
        <taxon>Amycolatopsis</taxon>
    </lineage>
</organism>
<keyword evidence="2" id="KW-1185">Reference proteome</keyword>
<evidence type="ECO:0000313" key="1">
    <source>
        <dbReference type="EMBL" id="GHG31371.1"/>
    </source>
</evidence>
<proteinExistence type="predicted"/>
<gene>
    <name evidence="1" type="ORF">GCM10017567_59380</name>
</gene>
<dbReference type="Proteomes" id="UP000649955">
    <property type="component" value="Unassembled WGS sequence"/>
</dbReference>